<protein>
    <submittedName>
        <fullName evidence="1">Type I-C CRISPR-associated protein Cas8c/Csd1</fullName>
    </submittedName>
</protein>
<dbReference type="AlphaFoldDB" id="A0ABD8A9C4"/>
<accession>A0ABD8A9C4</accession>
<dbReference type="EMBL" id="CP137641">
    <property type="protein sequence ID" value="WOX56077.1"/>
    <property type="molecule type" value="Genomic_DNA"/>
</dbReference>
<keyword evidence="2" id="KW-1185">Reference proteome</keyword>
<evidence type="ECO:0000313" key="2">
    <source>
        <dbReference type="Proteomes" id="UP001626603"/>
    </source>
</evidence>
<organism evidence="1 2">
    <name type="scientific">Methanoculleus palmolei</name>
    <dbReference type="NCBI Taxonomy" id="72612"/>
    <lineage>
        <taxon>Archaea</taxon>
        <taxon>Methanobacteriati</taxon>
        <taxon>Methanobacteriota</taxon>
        <taxon>Stenosarchaea group</taxon>
        <taxon>Methanomicrobia</taxon>
        <taxon>Methanomicrobiales</taxon>
        <taxon>Methanomicrobiaceae</taxon>
        <taxon>Methanoculleus</taxon>
    </lineage>
</organism>
<dbReference type="CDD" id="cd09757">
    <property type="entry name" value="Cas8c_I-C"/>
    <property type="match status" value="1"/>
</dbReference>
<dbReference type="NCBIfam" id="TIGR01863">
    <property type="entry name" value="cas_Csd1"/>
    <property type="match status" value="1"/>
</dbReference>
<name>A0ABD8A9C4_9EURY</name>
<gene>
    <name evidence="1" type="primary">cas8c</name>
    <name evidence="1" type="ORF">R6Y95_01780</name>
</gene>
<evidence type="ECO:0000313" key="1">
    <source>
        <dbReference type="EMBL" id="WOX56077.1"/>
    </source>
</evidence>
<dbReference type="Pfam" id="PF09709">
    <property type="entry name" value="Cas_Csd1"/>
    <property type="match status" value="1"/>
</dbReference>
<proteinExistence type="predicted"/>
<reference evidence="1 2" key="1">
    <citation type="submission" date="2023-10" db="EMBL/GenBank/DDBJ databases">
        <title>The complete genome sequence of Methanoculleus palmolei DSM 4273.</title>
        <authorList>
            <person name="Lai S.-J."/>
            <person name="You Y.-T."/>
            <person name="Chen S.-C."/>
        </authorList>
    </citation>
    <scope>NUCLEOTIDE SEQUENCE [LARGE SCALE GENOMIC DNA]</scope>
    <source>
        <strain evidence="1 2">DSM 4273</strain>
    </source>
</reference>
<dbReference type="Proteomes" id="UP001626603">
    <property type="component" value="Chromosome"/>
</dbReference>
<dbReference type="InterPro" id="IPR010144">
    <property type="entry name" value="CRISPR-assoc_prot_Csd1-typ"/>
</dbReference>
<sequence length="656" mass="74417">MTWVSRLCETYDNCSAGVLKADTEKSLLPIGHTTQYAQIEIVLDADGNFRSARALDRNNDENEAVTIIPCTEDSANRTRGLEPHPLFDKLQYVAGDYSTYVPGKESGFDAYVNNLRRWCDSPYSHPMIRAVLSYVLKRTMIADLVSEKVLYLSEAGEILEKWTGSDEEKPLLFRQPSRPADAFVRFCVEIPGMPDSRVWMNEEVRQRFIAYYTHMFPNTGTCYVTGKTGVPVSRKSAGKIRNAGDRAKIISSNDDTGFTFRGRFASHDQAVTLSYEASQKSMNALKWLVAKQGYRNGDQAIVAWGTKDEPLPPVCGDGVDLWGDLVHDLDAIPDTKEEFASRLNKAIAGYSAELNDSSNVTVMGLDSTNGLQGRLSLTFYRELTGSEFLKRIMRWHTTCIWYPLFRSYRDNDGKNRWIRFRGAPSPVDIAVAAYGSSLNDKLKKATVERLLPCIVDGKPLPRDLVEAASMRASRPFAMEKWEFNRTLGVACALIRKYYNDSMNDRTSLEEYREVWSVELDSLNTDRSYLFGRLLAYARKIEEYSLYLGGTEARQTNAERFMLQFRKRPDKTWDQLYQKLLPYLSRFRTKGPEFFGNRCEAGMNSVMDALQSSGGFTGEPLGPTYLLGYQSQLNQFEVEYKMMKARKAESKKDDGGL</sequence>